<reference evidence="1" key="1">
    <citation type="submission" date="2020-08" db="EMBL/GenBank/DDBJ databases">
        <authorList>
            <person name="Cejkova D."/>
            <person name="Kubasova T."/>
            <person name="Jahodarova E."/>
            <person name="Rychlik I."/>
        </authorList>
    </citation>
    <scope>NUCLEOTIDE SEQUENCE</scope>
    <source>
        <strain evidence="1">An824</strain>
    </source>
</reference>
<dbReference type="Proteomes" id="UP000706891">
    <property type="component" value="Unassembled WGS sequence"/>
</dbReference>
<evidence type="ECO:0000313" key="2">
    <source>
        <dbReference type="Proteomes" id="UP000706891"/>
    </source>
</evidence>
<proteinExistence type="predicted"/>
<keyword evidence="2" id="KW-1185">Reference proteome</keyword>
<gene>
    <name evidence="1" type="ORF">H6A34_12740</name>
</gene>
<organism evidence="1 2">
    <name type="scientific">Marseilla massiliensis</name>
    <dbReference type="NCBI Taxonomy" id="1841864"/>
    <lineage>
        <taxon>Bacteria</taxon>
        <taxon>Pseudomonadati</taxon>
        <taxon>Bacteroidota</taxon>
        <taxon>Bacteroidia</taxon>
        <taxon>Bacteroidales</taxon>
        <taxon>Prevotellaceae</taxon>
        <taxon>Marseilla</taxon>
    </lineage>
</organism>
<dbReference type="EMBL" id="JACJJG010000120">
    <property type="protein sequence ID" value="MBM6674734.1"/>
    <property type="molecule type" value="Genomic_DNA"/>
</dbReference>
<name>A0A938WX69_9BACT</name>
<evidence type="ECO:0000313" key="1">
    <source>
        <dbReference type="EMBL" id="MBM6674734.1"/>
    </source>
</evidence>
<comment type="caution">
    <text evidence="1">The sequence shown here is derived from an EMBL/GenBank/DDBJ whole genome shotgun (WGS) entry which is preliminary data.</text>
</comment>
<dbReference type="AlphaFoldDB" id="A0A938WX69"/>
<accession>A0A938WX69</accession>
<reference evidence="1" key="2">
    <citation type="journal article" date="2021" name="Sci. Rep.">
        <title>The distribution of antibiotic resistance genes in chicken gut microbiota commensals.</title>
        <authorList>
            <person name="Juricova H."/>
            <person name="Matiasovicova J."/>
            <person name="Kubasova T."/>
            <person name="Cejkova D."/>
            <person name="Rychlik I."/>
        </authorList>
    </citation>
    <scope>NUCLEOTIDE SEQUENCE</scope>
    <source>
        <strain evidence="1">An824</strain>
    </source>
</reference>
<sequence>MILKSKKNKSKSKELYDPIVLNFIIEGILHAIHKLMQEDTSSYKDEFEQHVINTDKCTLGISNFVRDLIWCSNNDVYNKRYRKVLEYLFSILSGDDSILRYADEKNVEISNKSFRNKSNLIEHTNKYDFIYILGGILYEGEKTSENPILNWNYKPQYKLSSFLYAFYETKVEKSQKDKRPIYNILSECDLGSKQKCNCYSFNGKAIDLAEQYRGYAKVKAKMWASIIYDCCTIVKNEIS</sequence>
<protein>
    <submittedName>
        <fullName evidence="1">Uncharacterized protein</fullName>
    </submittedName>
</protein>